<name>A0A6G6WM73_9ACTN</name>
<dbReference type="InterPro" id="IPR051678">
    <property type="entry name" value="AGP_Transferase"/>
</dbReference>
<dbReference type="AlphaFoldDB" id="A0A6G6WM73"/>
<dbReference type="Proteomes" id="UP000502996">
    <property type="component" value="Chromosome"/>
</dbReference>
<dbReference type="KEGG" id="nano:G5V58_23050"/>
<evidence type="ECO:0000313" key="4">
    <source>
        <dbReference type="Proteomes" id="UP000502996"/>
    </source>
</evidence>
<dbReference type="InterPro" id="IPR011009">
    <property type="entry name" value="Kinase-like_dom_sf"/>
</dbReference>
<gene>
    <name evidence="3" type="ORF">G5V58_23050</name>
</gene>
<evidence type="ECO:0000256" key="1">
    <source>
        <dbReference type="SAM" id="MobiDB-lite"/>
    </source>
</evidence>
<dbReference type="InterPro" id="IPR002575">
    <property type="entry name" value="Aminoglycoside_PTrfase"/>
</dbReference>
<dbReference type="GO" id="GO:0016740">
    <property type="term" value="F:transferase activity"/>
    <property type="evidence" value="ECO:0007669"/>
    <property type="project" value="UniProtKB-KW"/>
</dbReference>
<dbReference type="SUPFAM" id="SSF56112">
    <property type="entry name" value="Protein kinase-like (PK-like)"/>
    <property type="match status" value="1"/>
</dbReference>
<dbReference type="Pfam" id="PF01636">
    <property type="entry name" value="APH"/>
    <property type="match status" value="1"/>
</dbReference>
<accession>A0A6G6WM73</accession>
<dbReference type="Gene3D" id="3.90.1200.10">
    <property type="match status" value="1"/>
</dbReference>
<proteinExistence type="predicted"/>
<keyword evidence="3" id="KW-0808">Transferase</keyword>
<dbReference type="Gene3D" id="3.30.200.20">
    <property type="entry name" value="Phosphorylase Kinase, domain 1"/>
    <property type="match status" value="1"/>
</dbReference>
<feature type="region of interest" description="Disordered" evidence="1">
    <location>
        <begin position="1"/>
        <end position="22"/>
    </location>
</feature>
<protein>
    <submittedName>
        <fullName evidence="3">Aminoglycoside phosphotransferase family protein</fullName>
    </submittedName>
</protein>
<dbReference type="EMBL" id="CP049257">
    <property type="protein sequence ID" value="QIG46195.1"/>
    <property type="molecule type" value="Genomic_DNA"/>
</dbReference>
<dbReference type="PANTHER" id="PTHR21310:SF42">
    <property type="entry name" value="BIFUNCTIONAL AAC_APH"/>
    <property type="match status" value="1"/>
</dbReference>
<evidence type="ECO:0000313" key="3">
    <source>
        <dbReference type="EMBL" id="QIG46195.1"/>
    </source>
</evidence>
<organism evidence="3 4">
    <name type="scientific">Nocardioides anomalus</name>
    <dbReference type="NCBI Taxonomy" id="2712223"/>
    <lineage>
        <taxon>Bacteria</taxon>
        <taxon>Bacillati</taxon>
        <taxon>Actinomycetota</taxon>
        <taxon>Actinomycetes</taxon>
        <taxon>Propionibacteriales</taxon>
        <taxon>Nocardioidaceae</taxon>
        <taxon>Nocardioides</taxon>
    </lineage>
</organism>
<evidence type="ECO:0000259" key="2">
    <source>
        <dbReference type="Pfam" id="PF01636"/>
    </source>
</evidence>
<reference evidence="3 4" key="1">
    <citation type="submission" date="2020-02" db="EMBL/GenBank/DDBJ databases">
        <title>Full genome sequence of Nocardioides sp. R-3366.</title>
        <authorList>
            <person name="Im W.-T."/>
        </authorList>
    </citation>
    <scope>NUCLEOTIDE SEQUENCE [LARGE SCALE GENOMIC DNA]</scope>
    <source>
        <strain evidence="3 4">R-3366</strain>
    </source>
</reference>
<sequence length="288" mass="30668">MREQAPHLADLPVRPAEGSGSSNTVVRLGEAYAVRLPRSTEYAADLRKEVAWLPRLGPLLPAPVPEVVFTGRASDLFPHPWAVVTWVPGDPLGDLDASQQQALATDLGAFLQGLHALDTAGLTSGAQEWGYRCGEPVTATADAWVDEAADGLSDLFDPARVRRAWGLLRDVPAATTPACWVHTDLSAENLLVRPDGHLAGVIDFGSLGVGDRSVDLLYAWSLFDAPARETLRAAAGADAATWSRARAWAFAGPGLLTIAHYGDQLPRRTARLTAMVEAVAAEVGVDLR</sequence>
<keyword evidence="4" id="KW-1185">Reference proteome</keyword>
<dbReference type="CDD" id="cd05155">
    <property type="entry name" value="APH_ChoK_like_1"/>
    <property type="match status" value="1"/>
</dbReference>
<feature type="domain" description="Aminoglycoside phosphotransferase" evidence="2">
    <location>
        <begin position="18"/>
        <end position="248"/>
    </location>
</feature>
<dbReference type="PANTHER" id="PTHR21310">
    <property type="entry name" value="AMINOGLYCOSIDE PHOSPHOTRANSFERASE-RELATED-RELATED"/>
    <property type="match status" value="1"/>
</dbReference>